<feature type="chain" id="PRO_5047414350" description="DUF1849 family protein" evidence="1">
    <location>
        <begin position="27"/>
        <end position="298"/>
    </location>
</feature>
<dbReference type="Proteomes" id="UP001237448">
    <property type="component" value="Unassembled WGS sequence"/>
</dbReference>
<keyword evidence="3" id="KW-1185">Reference proteome</keyword>
<protein>
    <recommendedName>
        <fullName evidence="4">DUF1849 family protein</fullName>
    </recommendedName>
</protein>
<feature type="signal peptide" evidence="1">
    <location>
        <begin position="1"/>
        <end position="26"/>
    </location>
</feature>
<name>A0ABU0FKX2_9HYPH</name>
<evidence type="ECO:0000313" key="2">
    <source>
        <dbReference type="EMBL" id="MDQ0395146.1"/>
    </source>
</evidence>
<dbReference type="Pfam" id="PF08904">
    <property type="entry name" value="EipB_like"/>
    <property type="match status" value="1"/>
</dbReference>
<evidence type="ECO:0008006" key="4">
    <source>
        <dbReference type="Google" id="ProtNLM"/>
    </source>
</evidence>
<comment type="caution">
    <text evidence="2">The sequence shown here is derived from an EMBL/GenBank/DDBJ whole genome shotgun (WGS) entry which is preliminary data.</text>
</comment>
<sequence>MRTMIPGALGLLAFLALTGAAAEVQAAETARPQPVAATAPIAVAHPISFVAHRAVYDLQLDRRKNSTSVDSMRGRIVYEFSGNECSGYVLNFRQVTEIGLSGGGTNTSDLRSATFEDDKGRNFRFSSQNYTNDKVDGLVDGQANRADDGAVAVALKKPKPAKFDLTKDVLFPTGQMKAIVAVAEAGDHVFESQVYDGSDGGEKIYDTLAVIGARIAPDQPREGAATGAKQLDGVDRWPITISYFDSTKQTVGEQTPVYTMSFDLYANGISGNISLDYGDFSLKGTMASLDFLPQTKCN</sequence>
<dbReference type="EMBL" id="JAUSVK010000001">
    <property type="protein sequence ID" value="MDQ0395146.1"/>
    <property type="molecule type" value="Genomic_DNA"/>
</dbReference>
<proteinExistence type="predicted"/>
<reference evidence="2 3" key="1">
    <citation type="submission" date="2023-07" db="EMBL/GenBank/DDBJ databases">
        <title>Genomic Encyclopedia of Type Strains, Phase IV (KMG-IV): sequencing the most valuable type-strain genomes for metagenomic binning, comparative biology and taxonomic classification.</title>
        <authorList>
            <person name="Goeker M."/>
        </authorList>
    </citation>
    <scope>NUCLEOTIDE SEQUENCE [LARGE SCALE GENOMIC DNA]</scope>
    <source>
        <strain evidence="2 3">DSM 5896</strain>
    </source>
</reference>
<organism evidence="2 3">
    <name type="scientific">Labrys monachus</name>
    <dbReference type="NCBI Taxonomy" id="217067"/>
    <lineage>
        <taxon>Bacteria</taxon>
        <taxon>Pseudomonadati</taxon>
        <taxon>Pseudomonadota</taxon>
        <taxon>Alphaproteobacteria</taxon>
        <taxon>Hyphomicrobiales</taxon>
        <taxon>Xanthobacteraceae</taxon>
        <taxon>Labrys</taxon>
    </lineage>
</organism>
<accession>A0ABU0FKX2</accession>
<dbReference type="InterPro" id="IPR015000">
    <property type="entry name" value="EipB-like"/>
</dbReference>
<dbReference type="RefSeq" id="WP_307433548.1">
    <property type="nucleotide sequence ID" value="NZ_JAUSVK010000001.1"/>
</dbReference>
<evidence type="ECO:0000313" key="3">
    <source>
        <dbReference type="Proteomes" id="UP001237448"/>
    </source>
</evidence>
<gene>
    <name evidence="2" type="ORF">J3R73_004938</name>
</gene>
<evidence type="ECO:0000256" key="1">
    <source>
        <dbReference type="SAM" id="SignalP"/>
    </source>
</evidence>
<keyword evidence="1" id="KW-0732">Signal</keyword>